<evidence type="ECO:0000313" key="3">
    <source>
        <dbReference type="Proteomes" id="UP001203058"/>
    </source>
</evidence>
<reference evidence="2 3" key="1">
    <citation type="submission" date="2022-03" db="EMBL/GenBank/DDBJ databases">
        <authorList>
            <person name="Jo J.-H."/>
            <person name="Im W.-T."/>
        </authorList>
    </citation>
    <scope>NUCLEOTIDE SEQUENCE [LARGE SCALE GENOMIC DNA]</scope>
    <source>
        <strain evidence="2 3">SM33</strain>
    </source>
</reference>
<dbReference type="EMBL" id="JAKZHW010000001">
    <property type="protein sequence ID" value="MCH8616303.1"/>
    <property type="molecule type" value="Genomic_DNA"/>
</dbReference>
<dbReference type="InterPro" id="IPR014591">
    <property type="entry name" value="UCP034455"/>
</dbReference>
<feature type="transmembrane region" description="Helical" evidence="1">
    <location>
        <begin position="102"/>
        <end position="120"/>
    </location>
</feature>
<dbReference type="RefSeq" id="WP_241447106.1">
    <property type="nucleotide sequence ID" value="NZ_JAKZHW010000001.1"/>
</dbReference>
<dbReference type="Pfam" id="PF09900">
    <property type="entry name" value="DUF2127"/>
    <property type="match status" value="1"/>
</dbReference>
<dbReference type="PIRSF" id="PIRSF034455">
    <property type="entry name" value="UCP034455"/>
    <property type="match status" value="1"/>
</dbReference>
<keyword evidence="3" id="KW-1185">Reference proteome</keyword>
<dbReference type="InterPro" id="IPR021125">
    <property type="entry name" value="DUF2127"/>
</dbReference>
<keyword evidence="1" id="KW-0812">Transmembrane</keyword>
<feature type="transmembrane region" description="Helical" evidence="1">
    <location>
        <begin position="78"/>
        <end position="97"/>
    </location>
</feature>
<dbReference type="Proteomes" id="UP001203058">
    <property type="component" value="Unassembled WGS sequence"/>
</dbReference>
<sequence length="158" mass="18297">MKEKRIHRLFVLSVGLKGFYALVEIASGIGLLVVTHAAIITFLNRFSTDEMMQDRHDWVASHVLEFAQSFSLETQHFYGLYLVTHGVVKLAVVIGLLREKLWAYPACFVVFTAFIAYQLYRYNYTHDIGLVLLSILDAFVIALAWHEYRLLRRHLPTH</sequence>
<accession>A0ABS9VMV1</accession>
<feature type="transmembrane region" description="Helical" evidence="1">
    <location>
        <begin position="126"/>
        <end position="145"/>
    </location>
</feature>
<evidence type="ECO:0000256" key="1">
    <source>
        <dbReference type="SAM" id="Phobius"/>
    </source>
</evidence>
<feature type="transmembrane region" description="Helical" evidence="1">
    <location>
        <begin position="21"/>
        <end position="43"/>
    </location>
</feature>
<protein>
    <submittedName>
        <fullName evidence="2">DUF2127 domain-containing protein</fullName>
    </submittedName>
</protein>
<name>A0ABS9VMV1_9SPHN</name>
<gene>
    <name evidence="2" type="ORF">LZ016_09345</name>
</gene>
<keyword evidence="1" id="KW-1133">Transmembrane helix</keyword>
<organism evidence="2 3">
    <name type="scientific">Sphingomonas telluris</name>
    <dbReference type="NCBI Taxonomy" id="2907998"/>
    <lineage>
        <taxon>Bacteria</taxon>
        <taxon>Pseudomonadati</taxon>
        <taxon>Pseudomonadota</taxon>
        <taxon>Alphaproteobacteria</taxon>
        <taxon>Sphingomonadales</taxon>
        <taxon>Sphingomonadaceae</taxon>
        <taxon>Sphingomonas</taxon>
    </lineage>
</organism>
<proteinExistence type="predicted"/>
<keyword evidence="1" id="KW-0472">Membrane</keyword>
<evidence type="ECO:0000313" key="2">
    <source>
        <dbReference type="EMBL" id="MCH8616303.1"/>
    </source>
</evidence>
<comment type="caution">
    <text evidence="2">The sequence shown here is derived from an EMBL/GenBank/DDBJ whole genome shotgun (WGS) entry which is preliminary data.</text>
</comment>